<name>A0A1I7WVJ9_HETBA</name>
<dbReference type="InterPro" id="IPR011015">
    <property type="entry name" value="LEM/LEM-like_dom_sf"/>
</dbReference>
<dbReference type="PANTHER" id="PTHR13428:SF12">
    <property type="entry name" value="INNER NUCLEAR MEMBRANE PROTEIN MAN1"/>
    <property type="match status" value="1"/>
</dbReference>
<feature type="domain" description="LEM" evidence="2">
    <location>
        <begin position="1"/>
        <end position="44"/>
    </location>
</feature>
<evidence type="ECO:0000313" key="4">
    <source>
        <dbReference type="WBParaSite" id="Hba_09234"/>
    </source>
</evidence>
<proteinExistence type="predicted"/>
<dbReference type="GO" id="GO:0030514">
    <property type="term" value="P:negative regulation of BMP signaling pathway"/>
    <property type="evidence" value="ECO:0007669"/>
    <property type="project" value="TreeGrafter"/>
</dbReference>
<dbReference type="GO" id="GO:0031490">
    <property type="term" value="F:chromatin DNA binding"/>
    <property type="evidence" value="ECO:0007669"/>
    <property type="project" value="TreeGrafter"/>
</dbReference>
<dbReference type="Pfam" id="PF03020">
    <property type="entry name" value="LEM"/>
    <property type="match status" value="1"/>
</dbReference>
<feature type="transmembrane region" description="Helical" evidence="1">
    <location>
        <begin position="140"/>
        <end position="160"/>
    </location>
</feature>
<dbReference type="FunFam" id="1.10.720.40:FF:000001">
    <property type="entry name" value="LEM domain containing 2, isoform CRA_a"/>
    <property type="match status" value="1"/>
</dbReference>
<evidence type="ECO:0000259" key="2">
    <source>
        <dbReference type="PROSITE" id="PS50954"/>
    </source>
</evidence>
<dbReference type="PROSITE" id="PS50954">
    <property type="entry name" value="LEM"/>
    <property type="match status" value="1"/>
</dbReference>
<accession>A0A1I7WVJ9</accession>
<dbReference type="InterPro" id="IPR052277">
    <property type="entry name" value="INM_ESCRT-Associated"/>
</dbReference>
<organism evidence="3 4">
    <name type="scientific">Heterorhabditis bacteriophora</name>
    <name type="common">Entomopathogenic nematode worm</name>
    <dbReference type="NCBI Taxonomy" id="37862"/>
    <lineage>
        <taxon>Eukaryota</taxon>
        <taxon>Metazoa</taxon>
        <taxon>Ecdysozoa</taxon>
        <taxon>Nematoda</taxon>
        <taxon>Chromadorea</taxon>
        <taxon>Rhabditida</taxon>
        <taxon>Rhabditina</taxon>
        <taxon>Rhabditomorpha</taxon>
        <taxon>Strongyloidea</taxon>
        <taxon>Heterorhabditidae</taxon>
        <taxon>Heterorhabditis</taxon>
    </lineage>
</organism>
<dbReference type="PANTHER" id="PTHR13428">
    <property type="entry name" value="INNER NUCLEAR MEMBRANE PROTEIN MAN1 LEM DOMAIN CONTAINING PROTEIN"/>
    <property type="match status" value="1"/>
</dbReference>
<keyword evidence="1" id="KW-0812">Transmembrane</keyword>
<reference evidence="4" key="1">
    <citation type="submission" date="2016-11" db="UniProtKB">
        <authorList>
            <consortium name="WormBaseParasite"/>
        </authorList>
    </citation>
    <scope>IDENTIFICATION</scope>
</reference>
<dbReference type="SMART" id="SM00540">
    <property type="entry name" value="LEM"/>
    <property type="match status" value="1"/>
</dbReference>
<dbReference type="GO" id="GO:0006998">
    <property type="term" value="P:nuclear envelope organization"/>
    <property type="evidence" value="ECO:0007669"/>
    <property type="project" value="TreeGrafter"/>
</dbReference>
<dbReference type="InterPro" id="IPR003887">
    <property type="entry name" value="LEM_dom"/>
</dbReference>
<evidence type="ECO:0000313" key="3">
    <source>
        <dbReference type="Proteomes" id="UP000095283"/>
    </source>
</evidence>
<sequence length="176" mass="20054">MDLDNLSDVELRQELISRGKNIGPVTPSTRSLYVKKLHKLIQEEAGDYHPTEITPAEDTEGFFSEQVSNHEMNGDSSVEIHEEAEELPRQRRMRAPSPMLITEQLDEDDDMHGEESVRYLTTAEMQECDRRSSPRNQNHGGKMVILAVSALTIIVFLFFLSDHVSKITNRSTVEEI</sequence>
<dbReference type="Proteomes" id="UP000095283">
    <property type="component" value="Unplaced"/>
</dbReference>
<keyword evidence="3" id="KW-1185">Reference proteome</keyword>
<protein>
    <submittedName>
        <fullName evidence="4">LEM domain-containing protein</fullName>
    </submittedName>
</protein>
<dbReference type="AlphaFoldDB" id="A0A1I7WVJ9"/>
<dbReference type="CDD" id="cd12934">
    <property type="entry name" value="LEM"/>
    <property type="match status" value="1"/>
</dbReference>
<evidence type="ECO:0000256" key="1">
    <source>
        <dbReference type="SAM" id="Phobius"/>
    </source>
</evidence>
<dbReference type="Gene3D" id="1.10.720.40">
    <property type="match status" value="1"/>
</dbReference>
<keyword evidence="1" id="KW-0472">Membrane</keyword>
<dbReference type="SUPFAM" id="SSF63451">
    <property type="entry name" value="LEM domain"/>
    <property type="match status" value="1"/>
</dbReference>
<dbReference type="WBParaSite" id="Hba_09234">
    <property type="protein sequence ID" value="Hba_09234"/>
    <property type="gene ID" value="Hba_09234"/>
</dbReference>
<keyword evidence="1" id="KW-1133">Transmembrane helix</keyword>